<dbReference type="EMBL" id="CP113836">
    <property type="protein sequence ID" value="WAL63704.1"/>
    <property type="molecule type" value="Genomic_DNA"/>
</dbReference>
<dbReference type="GO" id="GO:0003677">
    <property type="term" value="F:DNA binding"/>
    <property type="evidence" value="ECO:0007669"/>
    <property type="project" value="UniProtKB-KW"/>
</dbReference>
<dbReference type="Pfam" id="PF06224">
    <property type="entry name" value="AlkZ-like"/>
    <property type="match status" value="1"/>
</dbReference>
<name>A0ABY7AVH0_9PSEU</name>
<dbReference type="InterPro" id="IPR009351">
    <property type="entry name" value="AlkZ-like"/>
</dbReference>
<protein>
    <submittedName>
        <fullName evidence="1">Winged helix DNA-binding domain-containing protein</fullName>
    </submittedName>
</protein>
<sequence>MGAVETISAGVARRMALAAQGFDRPRPAAVTRRQLRQVLSRVRLLQLDSVNVAVRAHYAPLFSRLGAYDRTLVDEAAWAHSTRRPRLLVETWAHEASLIPVEDWPLLRSRAKRAGWWRHYEPILRRSPALVEDILAVVTELGPVGAGRIEREVVGESQRRQGPWWDRSDVKKICEYLFGIGQLSTGTRRSFERLYDLTERVVPPEILNREVTPEEGARELIARSASALGVATEPDLRDYYRLGPEVSHQAVATLVEEGVLEPVRVRTWRAPAYRHAEARAPRRITGRALLCPFDPLIWERARTERLFDFRYRIEIYVPEAKRVHGYYVYPFLLDGVLVARVDLKADREAGVLRVPGAFAEPGADVPRVAEELAAELALMADWLGLSGVAVGTRGELAPVLSRAVAAA</sequence>
<reference evidence="1" key="1">
    <citation type="submission" date="2022-11" db="EMBL/GenBank/DDBJ databases">
        <authorList>
            <person name="Mo P."/>
        </authorList>
    </citation>
    <scope>NUCLEOTIDE SEQUENCE</scope>
    <source>
        <strain evidence="1">HUAS 11-8</strain>
    </source>
</reference>
<dbReference type="PANTHER" id="PTHR30528">
    <property type="entry name" value="CYTOPLASMIC PROTEIN"/>
    <property type="match status" value="1"/>
</dbReference>
<dbReference type="Proteomes" id="UP001163203">
    <property type="component" value="Chromosome"/>
</dbReference>
<evidence type="ECO:0000313" key="2">
    <source>
        <dbReference type="Proteomes" id="UP001163203"/>
    </source>
</evidence>
<evidence type="ECO:0000313" key="1">
    <source>
        <dbReference type="EMBL" id="WAL63704.1"/>
    </source>
</evidence>
<gene>
    <name evidence="1" type="ORF">ORV05_22185</name>
</gene>
<keyword evidence="1" id="KW-0238">DNA-binding</keyword>
<dbReference type="RefSeq" id="WP_268753947.1">
    <property type="nucleotide sequence ID" value="NZ_CP113836.1"/>
</dbReference>
<organism evidence="1 2">
    <name type="scientific">Amycolatopsis cynarae</name>
    <dbReference type="NCBI Taxonomy" id="2995223"/>
    <lineage>
        <taxon>Bacteria</taxon>
        <taxon>Bacillati</taxon>
        <taxon>Actinomycetota</taxon>
        <taxon>Actinomycetes</taxon>
        <taxon>Pseudonocardiales</taxon>
        <taxon>Pseudonocardiaceae</taxon>
        <taxon>Amycolatopsis</taxon>
    </lineage>
</organism>
<keyword evidence="2" id="KW-1185">Reference proteome</keyword>
<accession>A0ABY7AVH0</accession>
<dbReference type="PANTHER" id="PTHR30528:SF0">
    <property type="entry name" value="CYTOPLASMIC PROTEIN"/>
    <property type="match status" value="1"/>
</dbReference>
<proteinExistence type="predicted"/>